<comment type="caution">
    <text evidence="2">The sequence shown here is derived from an EMBL/GenBank/DDBJ whole genome shotgun (WGS) entry which is preliminary data.</text>
</comment>
<proteinExistence type="predicted"/>
<evidence type="ECO:0000313" key="2">
    <source>
        <dbReference type="EMBL" id="MEE7458491.1"/>
    </source>
</evidence>
<name>A0ABU7TD60_9HYPH</name>
<accession>A0ABU7TD60</accession>
<evidence type="ECO:0000313" key="3">
    <source>
        <dbReference type="Proteomes" id="UP001349262"/>
    </source>
</evidence>
<evidence type="ECO:0000256" key="1">
    <source>
        <dbReference type="SAM" id="MobiDB-lite"/>
    </source>
</evidence>
<keyword evidence="3" id="KW-1185">Reference proteome</keyword>
<organism evidence="2 3">
    <name type="scientific">Methylobacterium radiotolerans</name>
    <dbReference type="NCBI Taxonomy" id="31998"/>
    <lineage>
        <taxon>Bacteria</taxon>
        <taxon>Pseudomonadati</taxon>
        <taxon>Pseudomonadota</taxon>
        <taxon>Alphaproteobacteria</taxon>
        <taxon>Hyphomicrobiales</taxon>
        <taxon>Methylobacteriaceae</taxon>
        <taxon>Methylobacterium</taxon>
    </lineage>
</organism>
<gene>
    <name evidence="2" type="ORF">MRSR164_17445</name>
</gene>
<reference evidence="2 3" key="1">
    <citation type="journal article" date="2012" name="Genet. Mol. Biol.">
        <title>Analysis of 16S rRNA and mxaF genes revealing insights into Methylobacterium niche-specific plant association.</title>
        <authorList>
            <person name="Dourado M.N."/>
            <person name="Andreote F.D."/>
            <person name="Dini-Andreote F."/>
            <person name="Conti R."/>
            <person name="Araujo J.M."/>
            <person name="Araujo W.L."/>
        </authorList>
    </citation>
    <scope>NUCLEOTIDE SEQUENCE [LARGE SCALE GENOMIC DNA]</scope>
    <source>
        <strain evidence="2 3">SR1.6/4</strain>
    </source>
</reference>
<sequence length="88" mass="9265">MACSVAAARADEVETLVEQYLESSRGNVLVALRQAVSDALVDAIECRQKLAAAERTASRGFRRQMPVAATQQAEPSCIMPSGASPSLG</sequence>
<dbReference type="Proteomes" id="UP001349262">
    <property type="component" value="Unassembled WGS sequence"/>
</dbReference>
<dbReference type="EMBL" id="MLBY01000005">
    <property type="protein sequence ID" value="MEE7458491.1"/>
    <property type="molecule type" value="Genomic_DNA"/>
</dbReference>
<feature type="region of interest" description="Disordered" evidence="1">
    <location>
        <begin position="62"/>
        <end position="88"/>
    </location>
</feature>
<protein>
    <submittedName>
        <fullName evidence="2">Uncharacterized protein</fullName>
    </submittedName>
</protein>